<feature type="transmembrane region" description="Helical" evidence="1">
    <location>
        <begin position="14"/>
        <end position="33"/>
    </location>
</feature>
<accession>A0A1Q8ZU23</accession>
<evidence type="ECO:0000313" key="3">
    <source>
        <dbReference type="Proteomes" id="UP000186894"/>
    </source>
</evidence>
<dbReference type="EMBL" id="MKIM01000025">
    <property type="protein sequence ID" value="OLP45387.1"/>
    <property type="molecule type" value="Genomic_DNA"/>
</dbReference>
<gene>
    <name evidence="2" type="ORF">BJF95_19005</name>
</gene>
<feature type="transmembrane region" description="Helical" evidence="1">
    <location>
        <begin position="39"/>
        <end position="59"/>
    </location>
</feature>
<protein>
    <recommendedName>
        <fullName evidence="4">DUF3329 domain-containing protein</fullName>
    </recommendedName>
</protein>
<reference evidence="2 3" key="1">
    <citation type="submission" date="2016-09" db="EMBL/GenBank/DDBJ databases">
        <title>Rhizobium oryziradicis sp. nov., isolated from the root of rice.</title>
        <authorList>
            <person name="Zhao J."/>
            <person name="Zhang X."/>
        </authorList>
    </citation>
    <scope>NUCLEOTIDE SEQUENCE [LARGE SCALE GENOMIC DNA]</scope>
    <source>
        <strain evidence="2 3">N19</strain>
    </source>
</reference>
<evidence type="ECO:0000256" key="1">
    <source>
        <dbReference type="SAM" id="Phobius"/>
    </source>
</evidence>
<dbReference type="Proteomes" id="UP000186894">
    <property type="component" value="Unassembled WGS sequence"/>
</dbReference>
<name>A0A1Q8ZU23_9HYPH</name>
<dbReference type="AlphaFoldDB" id="A0A1Q8ZU23"/>
<comment type="caution">
    <text evidence="2">The sequence shown here is derived from an EMBL/GenBank/DDBJ whole genome shotgun (WGS) entry which is preliminary data.</text>
</comment>
<dbReference type="RefSeq" id="WP_075639296.1">
    <property type="nucleotide sequence ID" value="NZ_MKIM01000025.1"/>
</dbReference>
<evidence type="ECO:0008006" key="4">
    <source>
        <dbReference type="Google" id="ProtNLM"/>
    </source>
</evidence>
<organism evidence="2 3">
    <name type="scientific">Rhizobium oryziradicis</name>
    <dbReference type="NCBI Taxonomy" id="1867956"/>
    <lineage>
        <taxon>Bacteria</taxon>
        <taxon>Pseudomonadati</taxon>
        <taxon>Pseudomonadota</taxon>
        <taxon>Alphaproteobacteria</taxon>
        <taxon>Hyphomicrobiales</taxon>
        <taxon>Rhizobiaceae</taxon>
        <taxon>Rhizobium/Agrobacterium group</taxon>
        <taxon>Rhizobium</taxon>
    </lineage>
</organism>
<evidence type="ECO:0000313" key="2">
    <source>
        <dbReference type="EMBL" id="OLP45387.1"/>
    </source>
</evidence>
<dbReference type="OrthoDB" id="7362327at2"/>
<keyword evidence="1" id="KW-0472">Membrane</keyword>
<keyword evidence="1" id="KW-0812">Transmembrane</keyword>
<keyword evidence="1" id="KW-1133">Transmembrane helix</keyword>
<keyword evidence="3" id="KW-1185">Reference proteome</keyword>
<dbReference type="STRING" id="1867956.BJF95_19005"/>
<sequence>MQFLDPHHPFFKPLWVRILVTLVPLVWAGIELYNGSQTWAMISLALGFYAALQLFWVFYKTPRKGDEKGDEQ</sequence>
<proteinExistence type="predicted"/>